<evidence type="ECO:0000256" key="4">
    <source>
        <dbReference type="ARBA" id="ARBA00022692"/>
    </source>
</evidence>
<evidence type="ECO:0000256" key="2">
    <source>
        <dbReference type="ARBA" id="ARBA00006228"/>
    </source>
</evidence>
<proteinExistence type="inferred from homology"/>
<comment type="subcellular location">
    <subcellularLocation>
        <location evidence="1">Cell membrane</location>
        <topology evidence="1">Multi-pass membrane protein</topology>
    </subcellularLocation>
</comment>
<evidence type="ECO:0000313" key="8">
    <source>
        <dbReference type="EMBL" id="KAA9005759.1"/>
    </source>
</evidence>
<dbReference type="Pfam" id="PF01899">
    <property type="entry name" value="MNHE"/>
    <property type="match status" value="1"/>
</dbReference>
<keyword evidence="4" id="KW-0812">Transmembrane</keyword>
<dbReference type="AlphaFoldDB" id="A0A5J5GC61"/>
<organism evidence="8 9">
    <name type="scientific">Histidinibacterium aquaticum</name>
    <dbReference type="NCBI Taxonomy" id="2613962"/>
    <lineage>
        <taxon>Bacteria</taxon>
        <taxon>Pseudomonadati</taxon>
        <taxon>Pseudomonadota</taxon>
        <taxon>Alphaproteobacteria</taxon>
        <taxon>Rhodobacterales</taxon>
        <taxon>Paracoccaceae</taxon>
        <taxon>Histidinibacterium</taxon>
    </lineage>
</organism>
<comment type="similarity">
    <text evidence="2">Belongs to the CPA3 antiporters (TC 2.A.63) subunit E family.</text>
</comment>
<sequence length="190" mass="20058">MNARREFAVDPAAQSGPDQAVPSVKRTDTGRLRGALLTTGALAGTWAALHWAEPASWVIGAPTALLGGVATMLLPASKPPRLSISGAVQFAAFGAWGILRGALDVSRRSLRPASLHPGLLRYRTTLPDGRPRRLFALSITLMPGTLTASLEGDLLVVHALDAGGDARSELAALERRIADLFDLYAMKDVT</sequence>
<evidence type="ECO:0000256" key="3">
    <source>
        <dbReference type="ARBA" id="ARBA00022475"/>
    </source>
</evidence>
<keyword evidence="9" id="KW-1185">Reference proteome</keyword>
<dbReference type="PANTHER" id="PTHR34584">
    <property type="entry name" value="NA(+)/H(+) ANTIPORTER SUBUNIT E1"/>
    <property type="match status" value="1"/>
</dbReference>
<accession>A0A5J5GC61</accession>
<keyword evidence="3" id="KW-1003">Cell membrane</keyword>
<comment type="caution">
    <text evidence="8">The sequence shown here is derived from an EMBL/GenBank/DDBJ whole genome shotgun (WGS) entry which is preliminary data.</text>
</comment>
<evidence type="ECO:0000256" key="6">
    <source>
        <dbReference type="ARBA" id="ARBA00023136"/>
    </source>
</evidence>
<reference evidence="8 9" key="1">
    <citation type="submission" date="2019-09" db="EMBL/GenBank/DDBJ databases">
        <authorList>
            <person name="Park J.-S."/>
            <person name="Choi H.-J."/>
        </authorList>
    </citation>
    <scope>NUCLEOTIDE SEQUENCE [LARGE SCALE GENOMIC DNA]</scope>
    <source>
        <strain evidence="8 9">176SS1-4</strain>
    </source>
</reference>
<evidence type="ECO:0000256" key="7">
    <source>
        <dbReference type="SAM" id="MobiDB-lite"/>
    </source>
</evidence>
<dbReference type="PANTHER" id="PTHR34584:SF1">
    <property type="entry name" value="NA(+)_H(+) ANTIPORTER SUBUNIT E1"/>
    <property type="match status" value="1"/>
</dbReference>
<dbReference type="RefSeq" id="WP_150446666.1">
    <property type="nucleotide sequence ID" value="NZ_VYQE01000006.1"/>
</dbReference>
<evidence type="ECO:0000256" key="5">
    <source>
        <dbReference type="ARBA" id="ARBA00022989"/>
    </source>
</evidence>
<dbReference type="EMBL" id="VYQE01000006">
    <property type="protein sequence ID" value="KAA9005759.1"/>
    <property type="molecule type" value="Genomic_DNA"/>
</dbReference>
<keyword evidence="5" id="KW-1133">Transmembrane helix</keyword>
<gene>
    <name evidence="8" type="ORF">F3S47_17845</name>
</gene>
<keyword evidence="6" id="KW-0472">Membrane</keyword>
<evidence type="ECO:0000313" key="9">
    <source>
        <dbReference type="Proteomes" id="UP000326554"/>
    </source>
</evidence>
<dbReference type="InterPro" id="IPR002758">
    <property type="entry name" value="Cation_antiport_E"/>
</dbReference>
<feature type="region of interest" description="Disordered" evidence="7">
    <location>
        <begin position="1"/>
        <end position="27"/>
    </location>
</feature>
<dbReference type="GO" id="GO:0005886">
    <property type="term" value="C:plasma membrane"/>
    <property type="evidence" value="ECO:0007669"/>
    <property type="project" value="UniProtKB-SubCell"/>
</dbReference>
<dbReference type="GO" id="GO:0008324">
    <property type="term" value="F:monoatomic cation transmembrane transporter activity"/>
    <property type="evidence" value="ECO:0007669"/>
    <property type="project" value="InterPro"/>
</dbReference>
<name>A0A5J5GC61_9RHOB</name>
<dbReference type="Proteomes" id="UP000326554">
    <property type="component" value="Unassembled WGS sequence"/>
</dbReference>
<evidence type="ECO:0000256" key="1">
    <source>
        <dbReference type="ARBA" id="ARBA00004651"/>
    </source>
</evidence>
<protein>
    <submittedName>
        <fullName evidence="8">Cation transporter</fullName>
    </submittedName>
</protein>